<organism evidence="1 2">
    <name type="scientific">Filibacter tadaridae</name>
    <dbReference type="NCBI Taxonomy" id="2483811"/>
    <lineage>
        <taxon>Bacteria</taxon>
        <taxon>Bacillati</taxon>
        <taxon>Bacillota</taxon>
        <taxon>Bacilli</taxon>
        <taxon>Bacillales</taxon>
        <taxon>Caryophanaceae</taxon>
        <taxon>Filibacter</taxon>
    </lineage>
</organism>
<evidence type="ECO:0000313" key="1">
    <source>
        <dbReference type="EMBL" id="VDC29553.1"/>
    </source>
</evidence>
<name>A0A3P5XHD3_9BACL</name>
<gene>
    <name evidence="1" type="ORF">FILTAD_02144</name>
</gene>
<dbReference type="Proteomes" id="UP000270468">
    <property type="component" value="Unassembled WGS sequence"/>
</dbReference>
<keyword evidence="2" id="KW-1185">Reference proteome</keyword>
<dbReference type="EMBL" id="UXAV01000042">
    <property type="protein sequence ID" value="VDC29553.1"/>
    <property type="molecule type" value="Genomic_DNA"/>
</dbReference>
<evidence type="ECO:0008006" key="3">
    <source>
        <dbReference type="Google" id="ProtNLM"/>
    </source>
</evidence>
<dbReference type="AlphaFoldDB" id="A0A3P5XHD3"/>
<proteinExistence type="predicted"/>
<evidence type="ECO:0000313" key="2">
    <source>
        <dbReference type="Proteomes" id="UP000270468"/>
    </source>
</evidence>
<sequence>MDNVEVMDLVPKFLNFYKLANKDGIEEDARWTMWKELYNFAAVPPGEEGQTVAKKLLNDAWDKYEQNLSVIEKWTPDEGKIQTYLTKVKALLGCDQPINFVVIYFVGGFENNPFVAPFDKERLALCLPIENGDSDIYLVHELTHIVHSQTAQLTGEWERTIASTILQEGLATQVSKFVVPGEPDELYIEHKKGWFQSCKKHRSEIFTGITPFLNESSSEIVTKFTFGNGTTNHEREAYFVGWEVVQSLLEKGVTFKEIAVIKEGHIPDYLNHSIATLCV</sequence>
<dbReference type="OrthoDB" id="8479025at2"/>
<reference evidence="1 2" key="1">
    <citation type="submission" date="2018-11" db="EMBL/GenBank/DDBJ databases">
        <authorList>
            <person name="Criscuolo A."/>
        </authorList>
    </citation>
    <scope>NUCLEOTIDE SEQUENCE [LARGE SCALE GENOMIC DNA]</scope>
    <source>
        <strain evidence="1">ATB-66</strain>
    </source>
</reference>
<protein>
    <recommendedName>
        <fullName evidence="3">DUF2268 domain-containing protein</fullName>
    </recommendedName>
</protein>
<accession>A0A3P5XHD3</accession>
<dbReference type="RefSeq" id="WP_124070778.1">
    <property type="nucleotide sequence ID" value="NZ_CBCRXF010000001.1"/>
</dbReference>